<feature type="compositionally biased region" description="Low complexity" evidence="1">
    <location>
        <begin position="296"/>
        <end position="314"/>
    </location>
</feature>
<protein>
    <submittedName>
        <fullName evidence="2">Uncharacterized protein</fullName>
    </submittedName>
</protein>
<evidence type="ECO:0000313" key="2">
    <source>
        <dbReference type="EMBL" id="KAL0956882.1"/>
    </source>
</evidence>
<name>A0ABR3JNH7_9AGAR</name>
<sequence>MSDLVQSLNQLLHALDLPFILESPQDLTPSLLCATLACILRKPLSDFATGHGVSHNVSFDDTISILTEMSQSNSVGGTNIAPRVQQMKVFIGVLEHDVFKTDVGLSDVDPRRLAQGAWDEVVFVGELLVCLGRKLGWISGLRTPYVSSHWDDLPAEPSLLSVWHDGRQTREAAPSPATAASDLARSVSTSDSATLTSVPLQPTLPLPFSEDGSLTPRCIHEINIDPATFSADRPSSHANSLRSSSSPQLSPAYHAQLEERDPGNPWSAGMSDIIPRIVSCSCDDAPFPHPRPATPPHGITSPPGSLLLSTSRSSPKPPTLPPVRYDGYISLVDEESELSAFEEMRSLMSSHSSSQTGSLDVGPGHRRRLRPSPPRRGVEIRPSVSVTPPFDRVPSQLRPPIARGWCSPSSSIHRRRTKVASRVFHDRLQLMDERAVLHSHIATSLAPEQGGRPLV</sequence>
<comment type="caution">
    <text evidence="2">The sequence shown here is derived from an EMBL/GenBank/DDBJ whole genome shotgun (WGS) entry which is preliminary data.</text>
</comment>
<feature type="region of interest" description="Disordered" evidence="1">
    <location>
        <begin position="345"/>
        <end position="393"/>
    </location>
</feature>
<feature type="compositionally biased region" description="Low complexity" evidence="1">
    <location>
        <begin position="236"/>
        <end position="251"/>
    </location>
</feature>
<accession>A0ABR3JNH7</accession>
<reference evidence="3" key="1">
    <citation type="submission" date="2024-06" db="EMBL/GenBank/DDBJ databases">
        <title>Multi-omics analyses provide insights into the biosynthesis of the anticancer antibiotic pleurotin in Hohenbuehelia grisea.</title>
        <authorList>
            <person name="Weaver J.A."/>
            <person name="Alberti F."/>
        </authorList>
    </citation>
    <scope>NUCLEOTIDE SEQUENCE [LARGE SCALE GENOMIC DNA]</scope>
    <source>
        <strain evidence="3">T-177</strain>
    </source>
</reference>
<feature type="compositionally biased region" description="Low complexity" evidence="1">
    <location>
        <begin position="346"/>
        <end position="358"/>
    </location>
</feature>
<gene>
    <name evidence="2" type="ORF">HGRIS_002990</name>
</gene>
<evidence type="ECO:0000313" key="3">
    <source>
        <dbReference type="Proteomes" id="UP001556367"/>
    </source>
</evidence>
<organism evidence="2 3">
    <name type="scientific">Hohenbuehelia grisea</name>
    <dbReference type="NCBI Taxonomy" id="104357"/>
    <lineage>
        <taxon>Eukaryota</taxon>
        <taxon>Fungi</taxon>
        <taxon>Dikarya</taxon>
        <taxon>Basidiomycota</taxon>
        <taxon>Agaricomycotina</taxon>
        <taxon>Agaricomycetes</taxon>
        <taxon>Agaricomycetidae</taxon>
        <taxon>Agaricales</taxon>
        <taxon>Pleurotineae</taxon>
        <taxon>Pleurotaceae</taxon>
        <taxon>Hohenbuehelia</taxon>
    </lineage>
</organism>
<proteinExistence type="predicted"/>
<evidence type="ECO:0000256" key="1">
    <source>
        <dbReference type="SAM" id="MobiDB-lite"/>
    </source>
</evidence>
<feature type="region of interest" description="Disordered" evidence="1">
    <location>
        <begin position="287"/>
        <end position="321"/>
    </location>
</feature>
<dbReference type="Proteomes" id="UP001556367">
    <property type="component" value="Unassembled WGS sequence"/>
</dbReference>
<feature type="region of interest" description="Disordered" evidence="1">
    <location>
        <begin position="229"/>
        <end position="252"/>
    </location>
</feature>
<keyword evidence="3" id="KW-1185">Reference proteome</keyword>
<dbReference type="EMBL" id="JASNQZ010000006">
    <property type="protein sequence ID" value="KAL0956882.1"/>
    <property type="molecule type" value="Genomic_DNA"/>
</dbReference>